<dbReference type="RefSeq" id="WP_200604233.1">
    <property type="nucleotide sequence ID" value="NZ_CP071517.1"/>
</dbReference>
<keyword evidence="15" id="KW-1185">Reference proteome</keyword>
<dbReference type="Gene3D" id="2.170.130.10">
    <property type="entry name" value="TonB-dependent receptor, plug domain"/>
    <property type="match status" value="1"/>
</dbReference>
<keyword evidence="11" id="KW-0732">Signal</keyword>
<keyword evidence="2 8" id="KW-0813">Transport</keyword>
<evidence type="ECO:0000256" key="3">
    <source>
        <dbReference type="ARBA" id="ARBA00022452"/>
    </source>
</evidence>
<keyword evidence="6 8" id="KW-0472">Membrane</keyword>
<dbReference type="SUPFAM" id="SSF56935">
    <property type="entry name" value="Porins"/>
    <property type="match status" value="1"/>
</dbReference>
<dbReference type="InterPro" id="IPR036942">
    <property type="entry name" value="Beta-barrel_TonB_sf"/>
</dbReference>
<dbReference type="Gene3D" id="2.40.170.20">
    <property type="entry name" value="TonB-dependent receptor, beta-barrel domain"/>
    <property type="match status" value="1"/>
</dbReference>
<evidence type="ECO:0000256" key="6">
    <source>
        <dbReference type="ARBA" id="ARBA00023136"/>
    </source>
</evidence>
<feature type="signal peptide" evidence="11">
    <location>
        <begin position="1"/>
        <end position="31"/>
    </location>
</feature>
<evidence type="ECO:0000256" key="10">
    <source>
        <dbReference type="SAM" id="MobiDB-lite"/>
    </source>
</evidence>
<keyword evidence="7 8" id="KW-0998">Cell outer membrane</keyword>
<name>A0ABX7RAG1_9GAMM</name>
<dbReference type="Pfam" id="PF07715">
    <property type="entry name" value="Plug"/>
    <property type="match status" value="1"/>
</dbReference>
<reference evidence="14 15" key="1">
    <citation type="submission" date="2021-02" db="EMBL/GenBank/DDBJ databases">
        <title>Lysobacter arenosi sp. nov., isolated from soil of gangwondo yeongwol, south Korea.</title>
        <authorList>
            <person name="Kim K.R."/>
            <person name="Kim K.H."/>
            <person name="Jeon C.O."/>
        </authorList>
    </citation>
    <scope>NUCLEOTIDE SEQUENCE [LARGE SCALE GENOMIC DNA]</scope>
    <source>
        <strain evidence="14 15">R7</strain>
    </source>
</reference>
<evidence type="ECO:0000256" key="1">
    <source>
        <dbReference type="ARBA" id="ARBA00004571"/>
    </source>
</evidence>
<evidence type="ECO:0000313" key="15">
    <source>
        <dbReference type="Proteomes" id="UP000663400"/>
    </source>
</evidence>
<feature type="domain" description="TonB-dependent receptor plug" evidence="13">
    <location>
        <begin position="58"/>
        <end position="170"/>
    </location>
</feature>
<accession>A0ABX7RAG1</accession>
<gene>
    <name evidence="14" type="ORF">HIV01_017925</name>
</gene>
<keyword evidence="14" id="KW-0675">Receptor</keyword>
<comment type="subcellular location">
    <subcellularLocation>
        <location evidence="1 8">Cell outer membrane</location>
        <topology evidence="1 8">Multi-pass membrane protein</topology>
    </subcellularLocation>
</comment>
<evidence type="ECO:0000256" key="9">
    <source>
        <dbReference type="RuleBase" id="RU003357"/>
    </source>
</evidence>
<evidence type="ECO:0000256" key="7">
    <source>
        <dbReference type="ARBA" id="ARBA00023237"/>
    </source>
</evidence>
<feature type="domain" description="TonB-dependent receptor-like beta-barrel" evidence="12">
    <location>
        <begin position="377"/>
        <end position="961"/>
    </location>
</feature>
<dbReference type="PROSITE" id="PS52016">
    <property type="entry name" value="TONB_DEPENDENT_REC_3"/>
    <property type="match status" value="1"/>
</dbReference>
<feature type="compositionally biased region" description="Polar residues" evidence="10">
    <location>
        <begin position="288"/>
        <end position="310"/>
    </location>
</feature>
<evidence type="ECO:0000256" key="5">
    <source>
        <dbReference type="ARBA" id="ARBA00023077"/>
    </source>
</evidence>
<keyword evidence="4 8" id="KW-0812">Transmembrane</keyword>
<evidence type="ECO:0000259" key="12">
    <source>
        <dbReference type="Pfam" id="PF00593"/>
    </source>
</evidence>
<feature type="region of interest" description="Disordered" evidence="10">
    <location>
        <begin position="288"/>
        <end position="311"/>
    </location>
</feature>
<dbReference type="InterPro" id="IPR012910">
    <property type="entry name" value="Plug_dom"/>
</dbReference>
<evidence type="ECO:0000256" key="11">
    <source>
        <dbReference type="SAM" id="SignalP"/>
    </source>
</evidence>
<dbReference type="InterPro" id="IPR039426">
    <property type="entry name" value="TonB-dep_rcpt-like"/>
</dbReference>
<feature type="chain" id="PRO_5045502036" evidence="11">
    <location>
        <begin position="32"/>
        <end position="997"/>
    </location>
</feature>
<comment type="similarity">
    <text evidence="8 9">Belongs to the TonB-dependent receptor family.</text>
</comment>
<protein>
    <submittedName>
        <fullName evidence="14">TonB-dependent receptor</fullName>
    </submittedName>
</protein>
<organism evidence="14 15">
    <name type="scientific">Lysobacter arenosi</name>
    <dbReference type="NCBI Taxonomy" id="2795387"/>
    <lineage>
        <taxon>Bacteria</taxon>
        <taxon>Pseudomonadati</taxon>
        <taxon>Pseudomonadota</taxon>
        <taxon>Gammaproteobacteria</taxon>
        <taxon>Lysobacterales</taxon>
        <taxon>Lysobacteraceae</taxon>
        <taxon>Lysobacter</taxon>
    </lineage>
</organism>
<keyword evidence="5 9" id="KW-0798">TonB box</keyword>
<dbReference type="Proteomes" id="UP000663400">
    <property type="component" value="Chromosome"/>
</dbReference>
<evidence type="ECO:0000259" key="13">
    <source>
        <dbReference type="Pfam" id="PF07715"/>
    </source>
</evidence>
<dbReference type="EMBL" id="CP071517">
    <property type="protein sequence ID" value="QSX74985.1"/>
    <property type="molecule type" value="Genomic_DNA"/>
</dbReference>
<sequence length="997" mass="108557">MNPKTTPLRDAIVFALAVGTTAAAGTGVAMAQESTTEQTTTLDRIEVTGSRIRQVDIETEAPVLTITRADIEKQGFQSVADILQNISAVGAPAISRAAPLTAGENVGGQFISMRNLGAARTLILVNGKRLGISTSGLQDVSLIPTVAVERIEVLKDGASSIYGSDAIAGVVNIITRSNFEGATANAYYGQYSEGDGETTRADFIMGFTGDRGSLTAAVEYRKEEEVFAKDRPYSAYPQSDRHPTRNWTTVSQWGVINLPAAQGGNRVLNQGADWRNIANFHALNTNTGATAADPNGSTVDKSNTNQQTHLRTPLESRSLFVNGLFDINEFVRFRADMLYTDRDADRQVAGYPFQSGAAGPIPGGFTMSRDSYYNPVGNQHGYATPQDVNFWRRTWEVPRVDSPSSNTWRFSTALEGSFDVGERIFDWDVNYLYNNNTVHQENYGNLNIDRAKQSTGRSQLNAATGQVECLLPDNPATTVVERVVIPGCVAWNPFIPFGRTGDGGLTGNQALQDWLFQRLNSSGETETNVYAANLSGSIATLPGGDLGMAVGYENRKEKGRFIPDAQAVTGNSTTLAGGPTQGSYTVDEVYAELYIPVLADITMAKELSFSVASRYSDYDTFGDTVNSKFGFKWKPIDSLLFRGTYAEGFRAPTINDLFGGGSQTFSFFTDPCDTSFGASATNPSVRANCARDIVNANTYRQLQQGFVTAGSGNSQTPVPFFSGSNDQLIPETSESKTLGVVWSPEFVQGLNVSLDWWKIRIDDTIVADSPTQMLNDCYIQNDPTRCVDFTRDATRGFVNSLTFTGINAGYREAEGYDLDLGYRLPTDSFGNFNLSWQTTYTVGDEIKTDTNPATPPQQLVGYATSPGFTGTFRIRSNASLGWDMGAFGVTWGARYYSGQKETCLSLALFPAECDNPGFAVSNPSPAQARAINELGSNTFHDLEFRWQAPWNATVALGANNVFDHVGPVLYSQPSANVSYQGQFDIGRFIYMKYQQRF</sequence>
<dbReference type="InterPro" id="IPR000531">
    <property type="entry name" value="Beta-barrel_TonB"/>
</dbReference>
<evidence type="ECO:0000256" key="4">
    <source>
        <dbReference type="ARBA" id="ARBA00022692"/>
    </source>
</evidence>
<keyword evidence="3 8" id="KW-1134">Transmembrane beta strand</keyword>
<dbReference type="Pfam" id="PF00593">
    <property type="entry name" value="TonB_dep_Rec_b-barrel"/>
    <property type="match status" value="1"/>
</dbReference>
<evidence type="ECO:0000256" key="8">
    <source>
        <dbReference type="PROSITE-ProRule" id="PRU01360"/>
    </source>
</evidence>
<evidence type="ECO:0000256" key="2">
    <source>
        <dbReference type="ARBA" id="ARBA00022448"/>
    </source>
</evidence>
<evidence type="ECO:0000313" key="14">
    <source>
        <dbReference type="EMBL" id="QSX74985.1"/>
    </source>
</evidence>
<dbReference type="PANTHER" id="PTHR47234:SF2">
    <property type="entry name" value="TONB-DEPENDENT RECEPTOR"/>
    <property type="match status" value="1"/>
</dbReference>
<dbReference type="InterPro" id="IPR037066">
    <property type="entry name" value="Plug_dom_sf"/>
</dbReference>
<proteinExistence type="inferred from homology"/>
<dbReference type="PANTHER" id="PTHR47234">
    <property type="match status" value="1"/>
</dbReference>